<protein>
    <recommendedName>
        <fullName evidence="3">Lipoprotein</fullName>
    </recommendedName>
</protein>
<sequence>MSPRATRRRAALLLTVVAALLAAGCGIRGTSVPVDAGAAPSRASCRAPETGRAAEGAGRVSVRIYLLCTSRILSVNRNAQLSERKAPIERVEAARALLEQLRQPPSASESSAGFSTAVEDWISVSGPAKGDPDGALRLNRPPEELPSYALAQIICTFAGSAAADEEHKVVLGGPDSDRDPLKRYECTEEMRSRPEVAVTSGVLVT</sequence>
<dbReference type="PROSITE" id="PS51257">
    <property type="entry name" value="PROKAR_LIPOPROTEIN"/>
    <property type="match status" value="1"/>
</dbReference>
<gene>
    <name evidence="1" type="ORF">EEJ42_13780</name>
</gene>
<dbReference type="AlphaFoldDB" id="A0A3M8WA53"/>
<dbReference type="EMBL" id="RIBZ01000179">
    <property type="protein sequence ID" value="RNG26946.1"/>
    <property type="molecule type" value="Genomic_DNA"/>
</dbReference>
<dbReference type="RefSeq" id="WP_123100232.1">
    <property type="nucleotide sequence ID" value="NZ_RIBZ01000179.1"/>
</dbReference>
<organism evidence="1 2">
    <name type="scientific">Streptomyces botrytidirepellens</name>
    <dbReference type="NCBI Taxonomy" id="2486417"/>
    <lineage>
        <taxon>Bacteria</taxon>
        <taxon>Bacillati</taxon>
        <taxon>Actinomycetota</taxon>
        <taxon>Actinomycetes</taxon>
        <taxon>Kitasatosporales</taxon>
        <taxon>Streptomycetaceae</taxon>
        <taxon>Streptomyces</taxon>
    </lineage>
</organism>
<name>A0A3M8WA53_9ACTN</name>
<keyword evidence="2" id="KW-1185">Reference proteome</keyword>
<evidence type="ECO:0008006" key="3">
    <source>
        <dbReference type="Google" id="ProtNLM"/>
    </source>
</evidence>
<dbReference type="Proteomes" id="UP000275401">
    <property type="component" value="Unassembled WGS sequence"/>
</dbReference>
<evidence type="ECO:0000313" key="2">
    <source>
        <dbReference type="Proteomes" id="UP000275401"/>
    </source>
</evidence>
<evidence type="ECO:0000313" key="1">
    <source>
        <dbReference type="EMBL" id="RNG26946.1"/>
    </source>
</evidence>
<comment type="caution">
    <text evidence="1">The sequence shown here is derived from an EMBL/GenBank/DDBJ whole genome shotgun (WGS) entry which is preliminary data.</text>
</comment>
<accession>A0A3M8WA53</accession>
<reference evidence="1 2" key="1">
    <citation type="submission" date="2018-11" db="EMBL/GenBank/DDBJ databases">
        <title>The Potential of Streptomyces as Biocontrol Agents against the Tomato grey mould, Botrytis cinerea (Gray mold) Frontiers in Microbiology.</title>
        <authorList>
            <person name="Li D."/>
        </authorList>
    </citation>
    <scope>NUCLEOTIDE SEQUENCE [LARGE SCALE GENOMIC DNA]</scope>
    <source>
        <strain evidence="1 2">NEAU-LD23</strain>
    </source>
</reference>
<proteinExistence type="predicted"/>